<sequence>MKIRSEVPADRQGIRKLTISAFADPDSGREPGEAALLSELYACDGYLPEYSVVAEINGHLVGHAIATRGWLDGDIPLLGLGPVSVEPGHQKQGVGTALLAEIRNRAAKHGERAIVLLGSPEYYGRFGYGPAMAAGIIPSDPSWGDYFMVLNLSAMQLPKGNFRYAEPFGV</sequence>
<dbReference type="CDD" id="cd04301">
    <property type="entry name" value="NAT_SF"/>
    <property type="match status" value="1"/>
</dbReference>
<evidence type="ECO:0000313" key="2">
    <source>
        <dbReference type="EMBL" id="MBP2374363.1"/>
    </source>
</evidence>
<proteinExistence type="predicted"/>
<evidence type="ECO:0000313" key="3">
    <source>
        <dbReference type="Proteomes" id="UP000766570"/>
    </source>
</evidence>
<accession>A0ABS4WEL4</accession>
<dbReference type="RefSeq" id="WP_209907392.1">
    <property type="nucleotide sequence ID" value="NZ_BAAAMI010000006.1"/>
</dbReference>
<comment type="caution">
    <text evidence="2">The sequence shown here is derived from an EMBL/GenBank/DDBJ whole genome shotgun (WGS) entry which is preliminary data.</text>
</comment>
<gene>
    <name evidence="2" type="ORF">JOF46_002275</name>
</gene>
<organism evidence="2 3">
    <name type="scientific">Paeniglutamicibacter psychrophenolicus</name>
    <dbReference type="NCBI Taxonomy" id="257454"/>
    <lineage>
        <taxon>Bacteria</taxon>
        <taxon>Bacillati</taxon>
        <taxon>Actinomycetota</taxon>
        <taxon>Actinomycetes</taxon>
        <taxon>Micrococcales</taxon>
        <taxon>Micrococcaceae</taxon>
        <taxon>Paeniglutamicibacter</taxon>
    </lineage>
</organism>
<evidence type="ECO:0000259" key="1">
    <source>
        <dbReference type="PROSITE" id="PS51186"/>
    </source>
</evidence>
<dbReference type="InterPro" id="IPR016181">
    <property type="entry name" value="Acyl_CoA_acyltransferase"/>
</dbReference>
<protein>
    <submittedName>
        <fullName evidence="2">N-acetyltransferase YhbS</fullName>
    </submittedName>
</protein>
<dbReference type="Proteomes" id="UP000766570">
    <property type="component" value="Unassembled WGS sequence"/>
</dbReference>
<dbReference type="PROSITE" id="PS51186">
    <property type="entry name" value="GNAT"/>
    <property type="match status" value="1"/>
</dbReference>
<name>A0ABS4WEL4_9MICC</name>
<dbReference type="SUPFAM" id="SSF55729">
    <property type="entry name" value="Acyl-CoA N-acyltransferases (Nat)"/>
    <property type="match status" value="1"/>
</dbReference>
<dbReference type="Gene3D" id="3.40.630.30">
    <property type="match status" value="1"/>
</dbReference>
<reference evidence="2 3" key="1">
    <citation type="submission" date="2021-03" db="EMBL/GenBank/DDBJ databases">
        <title>Sequencing the genomes of 1000 actinobacteria strains.</title>
        <authorList>
            <person name="Klenk H.-P."/>
        </authorList>
    </citation>
    <scope>NUCLEOTIDE SEQUENCE [LARGE SCALE GENOMIC DNA]</scope>
    <source>
        <strain evidence="2 3">DSM 15454</strain>
    </source>
</reference>
<dbReference type="InterPro" id="IPR000182">
    <property type="entry name" value="GNAT_dom"/>
</dbReference>
<dbReference type="EMBL" id="JAGIOE010000001">
    <property type="protein sequence ID" value="MBP2374363.1"/>
    <property type="molecule type" value="Genomic_DNA"/>
</dbReference>
<feature type="domain" description="N-acetyltransferase" evidence="1">
    <location>
        <begin position="1"/>
        <end position="153"/>
    </location>
</feature>
<keyword evidence="3" id="KW-1185">Reference proteome</keyword>
<dbReference type="Pfam" id="PF13527">
    <property type="entry name" value="Acetyltransf_9"/>
    <property type="match status" value="1"/>
</dbReference>